<keyword evidence="2" id="KW-0812">Transmembrane</keyword>
<evidence type="ECO:0000313" key="9">
    <source>
        <dbReference type="Ensembl" id="ENSFTIP00000005713.1"/>
    </source>
</evidence>
<evidence type="ECO:0000256" key="7">
    <source>
        <dbReference type="SAM" id="SignalP"/>
    </source>
</evidence>
<dbReference type="OMA" id="TVIINCH"/>
<dbReference type="PANTHER" id="PTHR19256">
    <property type="entry name" value="T-CELL RECEPTOR GAMMA CHAIN"/>
    <property type="match status" value="1"/>
</dbReference>
<accession>A0A8C4TZ37</accession>
<protein>
    <recommendedName>
        <fullName evidence="8">Ig-like domain-containing protein</fullName>
    </recommendedName>
</protein>
<keyword evidence="10" id="KW-1185">Reference proteome</keyword>
<feature type="domain" description="Ig-like" evidence="8">
    <location>
        <begin position="4"/>
        <end position="114"/>
    </location>
</feature>
<evidence type="ECO:0000256" key="4">
    <source>
        <dbReference type="ARBA" id="ARBA00023136"/>
    </source>
</evidence>
<dbReference type="Proteomes" id="UP000694562">
    <property type="component" value="Unplaced"/>
</dbReference>
<keyword evidence="7" id="KW-0732">Signal</keyword>
<proteinExistence type="predicted"/>
<dbReference type="PANTHER" id="PTHR19256:SF65">
    <property type="entry name" value="T CELL RECEPTOR GAMMA CONSTANT 1-RELATED"/>
    <property type="match status" value="1"/>
</dbReference>
<dbReference type="SMART" id="SM00406">
    <property type="entry name" value="IGv"/>
    <property type="match status" value="1"/>
</dbReference>
<feature type="chain" id="PRO_5034935202" description="Ig-like domain-containing protein" evidence="7">
    <location>
        <begin position="19"/>
        <end position="134"/>
    </location>
</feature>
<dbReference type="InterPro" id="IPR013106">
    <property type="entry name" value="Ig_V-set"/>
</dbReference>
<reference evidence="9" key="1">
    <citation type="submission" date="2025-08" db="UniProtKB">
        <authorList>
            <consortium name="Ensembl"/>
        </authorList>
    </citation>
    <scope>IDENTIFICATION</scope>
</reference>
<dbReference type="InterPro" id="IPR007110">
    <property type="entry name" value="Ig-like_dom"/>
</dbReference>
<evidence type="ECO:0000313" key="10">
    <source>
        <dbReference type="Proteomes" id="UP000694562"/>
    </source>
</evidence>
<sequence>PDCPASVLNFLLYLNAFAQEIPVQSPRSSTKSKGSVRLDCDLKGVYGDLRDITVHWYQQKPNDAPERILYHAGAKVVDGGFQAHRYTVEKFPSQKLCILTIKDITPDDAATYYCAYWYPAWPQAQEKQDMLGAS</sequence>
<dbReference type="InterPro" id="IPR051117">
    <property type="entry name" value="TRG_var/const_region"/>
</dbReference>
<keyword evidence="3" id="KW-1133">Transmembrane helix</keyword>
<dbReference type="SUPFAM" id="SSF48726">
    <property type="entry name" value="Immunoglobulin"/>
    <property type="match status" value="1"/>
</dbReference>
<dbReference type="Pfam" id="PF07686">
    <property type="entry name" value="V-set"/>
    <property type="match status" value="1"/>
</dbReference>
<comment type="subcellular location">
    <subcellularLocation>
        <location evidence="1">Membrane</location>
    </subcellularLocation>
</comment>
<keyword evidence="6" id="KW-0393">Immunoglobulin domain</keyword>
<dbReference type="Gene3D" id="2.60.40.10">
    <property type="entry name" value="Immunoglobulins"/>
    <property type="match status" value="1"/>
</dbReference>
<dbReference type="PROSITE" id="PS50835">
    <property type="entry name" value="IG_LIKE"/>
    <property type="match status" value="1"/>
</dbReference>
<dbReference type="InterPro" id="IPR013783">
    <property type="entry name" value="Ig-like_fold"/>
</dbReference>
<dbReference type="GO" id="GO:0016020">
    <property type="term" value="C:membrane"/>
    <property type="evidence" value="ECO:0007669"/>
    <property type="project" value="UniProtKB-SubCell"/>
</dbReference>
<name>A0A8C4TZ37_FALTI</name>
<dbReference type="InterPro" id="IPR036179">
    <property type="entry name" value="Ig-like_dom_sf"/>
</dbReference>
<feature type="signal peptide" evidence="7">
    <location>
        <begin position="1"/>
        <end position="18"/>
    </location>
</feature>
<keyword evidence="5" id="KW-0675">Receptor</keyword>
<keyword evidence="4" id="KW-0472">Membrane</keyword>
<dbReference type="Ensembl" id="ENSFTIT00000005988.1">
    <property type="protein sequence ID" value="ENSFTIP00000005713.1"/>
    <property type="gene ID" value="ENSFTIG00000003952.1"/>
</dbReference>
<reference evidence="9" key="2">
    <citation type="submission" date="2025-09" db="UniProtKB">
        <authorList>
            <consortium name="Ensembl"/>
        </authorList>
    </citation>
    <scope>IDENTIFICATION</scope>
</reference>
<evidence type="ECO:0000259" key="8">
    <source>
        <dbReference type="PROSITE" id="PS50835"/>
    </source>
</evidence>
<evidence type="ECO:0000256" key="1">
    <source>
        <dbReference type="ARBA" id="ARBA00004370"/>
    </source>
</evidence>
<dbReference type="OrthoDB" id="8924181at2759"/>
<evidence type="ECO:0000256" key="6">
    <source>
        <dbReference type="ARBA" id="ARBA00023319"/>
    </source>
</evidence>
<organism evidence="9 10">
    <name type="scientific">Falco tinnunculus</name>
    <name type="common">Common kestrel</name>
    <dbReference type="NCBI Taxonomy" id="100819"/>
    <lineage>
        <taxon>Eukaryota</taxon>
        <taxon>Metazoa</taxon>
        <taxon>Chordata</taxon>
        <taxon>Craniata</taxon>
        <taxon>Vertebrata</taxon>
        <taxon>Euteleostomi</taxon>
        <taxon>Archelosauria</taxon>
        <taxon>Archosauria</taxon>
        <taxon>Dinosauria</taxon>
        <taxon>Saurischia</taxon>
        <taxon>Theropoda</taxon>
        <taxon>Coelurosauria</taxon>
        <taxon>Aves</taxon>
        <taxon>Neognathae</taxon>
        <taxon>Neoaves</taxon>
        <taxon>Telluraves</taxon>
        <taxon>Australaves</taxon>
        <taxon>Falconiformes</taxon>
        <taxon>Falconidae</taxon>
        <taxon>Falco</taxon>
    </lineage>
</organism>
<evidence type="ECO:0000256" key="3">
    <source>
        <dbReference type="ARBA" id="ARBA00022989"/>
    </source>
</evidence>
<evidence type="ECO:0000256" key="5">
    <source>
        <dbReference type="ARBA" id="ARBA00023170"/>
    </source>
</evidence>
<evidence type="ECO:0000256" key="2">
    <source>
        <dbReference type="ARBA" id="ARBA00022692"/>
    </source>
</evidence>
<dbReference type="AlphaFoldDB" id="A0A8C4TZ37"/>